<evidence type="ECO:0000259" key="5">
    <source>
        <dbReference type="PROSITE" id="PS51910"/>
    </source>
</evidence>
<name>A0A6J2PZW4_COTGO</name>
<feature type="compositionally biased region" description="Basic and acidic residues" evidence="3">
    <location>
        <begin position="539"/>
        <end position="549"/>
    </location>
</feature>
<dbReference type="InterPro" id="IPR011583">
    <property type="entry name" value="Chitinase_II/V-like_cat"/>
</dbReference>
<evidence type="ECO:0000256" key="4">
    <source>
        <dbReference type="SAM" id="SignalP"/>
    </source>
</evidence>
<dbReference type="InterPro" id="IPR001223">
    <property type="entry name" value="Glyco_hydro18_cat"/>
</dbReference>
<dbReference type="GO" id="GO:0005975">
    <property type="term" value="P:carbohydrate metabolic process"/>
    <property type="evidence" value="ECO:0007669"/>
    <property type="project" value="InterPro"/>
</dbReference>
<dbReference type="SMART" id="SM00636">
    <property type="entry name" value="Glyco_18"/>
    <property type="match status" value="1"/>
</dbReference>
<feature type="compositionally biased region" description="Low complexity" evidence="3">
    <location>
        <begin position="396"/>
        <end position="494"/>
    </location>
</feature>
<protein>
    <submittedName>
        <fullName evidence="7">Chitinase-3-like protein 1</fullName>
    </submittedName>
</protein>
<feature type="region of interest" description="Disordered" evidence="3">
    <location>
        <begin position="521"/>
        <end position="632"/>
    </location>
</feature>
<feature type="compositionally biased region" description="Low complexity" evidence="3">
    <location>
        <begin position="521"/>
        <end position="538"/>
    </location>
</feature>
<proteinExistence type="predicted"/>
<gene>
    <name evidence="7" type="primary">LOC115010968</name>
</gene>
<dbReference type="PANTHER" id="PTHR11177">
    <property type="entry name" value="CHITINASE"/>
    <property type="match status" value="1"/>
</dbReference>
<dbReference type="CDD" id="cd02872">
    <property type="entry name" value="GH18_chitolectin_chitotriosidase"/>
    <property type="match status" value="1"/>
</dbReference>
<dbReference type="OrthoDB" id="76388at2759"/>
<evidence type="ECO:0000256" key="2">
    <source>
        <dbReference type="ARBA" id="ARBA00023157"/>
    </source>
</evidence>
<dbReference type="FunFam" id="3.20.20.80:FF:000007">
    <property type="entry name" value="Acidic mammalian chitinase"/>
    <property type="match status" value="1"/>
</dbReference>
<dbReference type="GeneID" id="115010968"/>
<accession>A0A6J2PZW4</accession>
<dbReference type="Gene3D" id="3.10.50.10">
    <property type="match status" value="1"/>
</dbReference>
<evidence type="ECO:0000256" key="1">
    <source>
        <dbReference type="ARBA" id="ARBA00022729"/>
    </source>
</evidence>
<dbReference type="InParanoid" id="A0A6J2PZW4"/>
<feature type="region of interest" description="Disordered" evidence="3">
    <location>
        <begin position="396"/>
        <end position="508"/>
    </location>
</feature>
<keyword evidence="2" id="KW-1015">Disulfide bond</keyword>
<keyword evidence="6" id="KW-1185">Reference proteome</keyword>
<dbReference type="FunFam" id="3.10.50.10:FF:000001">
    <property type="entry name" value="Chitinase 3-like 1"/>
    <property type="match status" value="1"/>
</dbReference>
<keyword evidence="1 4" id="KW-0732">Signal</keyword>
<feature type="chain" id="PRO_5026737240" evidence="4">
    <location>
        <begin position="21"/>
        <end position="632"/>
    </location>
</feature>
<dbReference type="SUPFAM" id="SSF54556">
    <property type="entry name" value="Chitinase insertion domain"/>
    <property type="match status" value="1"/>
</dbReference>
<dbReference type="AlphaFoldDB" id="A0A6J2PZW4"/>
<evidence type="ECO:0000256" key="3">
    <source>
        <dbReference type="SAM" id="MobiDB-lite"/>
    </source>
</evidence>
<dbReference type="PANTHER" id="PTHR11177:SF379">
    <property type="entry name" value="CHITINASE"/>
    <property type="match status" value="1"/>
</dbReference>
<dbReference type="RefSeq" id="XP_029291758.1">
    <property type="nucleotide sequence ID" value="XM_029435898.1"/>
</dbReference>
<feature type="compositionally biased region" description="Low complexity" evidence="3">
    <location>
        <begin position="611"/>
        <end position="632"/>
    </location>
</feature>
<evidence type="ECO:0000313" key="6">
    <source>
        <dbReference type="Proteomes" id="UP000504630"/>
    </source>
</evidence>
<dbReference type="GO" id="GO:0008061">
    <property type="term" value="F:chitin binding"/>
    <property type="evidence" value="ECO:0007669"/>
    <property type="project" value="InterPro"/>
</dbReference>
<dbReference type="Pfam" id="PF00704">
    <property type="entry name" value="Glyco_hydro_18"/>
    <property type="match status" value="1"/>
</dbReference>
<sequence>MCKLTVTAGLCLILASLASSSRLVCYYNSDAENRGDAGKFMVSDIDPNKCTHLIYAFSGINNANELVPTNENDIAHYQSFNTLKTRNQLLKTLLAVGGLTFNTQKFTTMVATMQSRENFIQSAITLLRDNGFDGLNLDWRNPRGAGSTSEDKQRFTLLCKELKEAFVVEGTATNRDSLMVTASVSAEKDTIDFSYDVPKIAENLDFINVLTFDFHGPWESVTGHHSPLYNGSQDTGNQSYFNTDYAMQYWRDQGAPTQKLNLGLAAYGRAFNLTTASSDVGAPANGPGEEGCYTGEEGFWAYYETCLYLEGVTTQLITDQGVSYATTENQWVGIDNNNSLDTKVSYLKMNNFGGAFVWSLDLDDFSGQFCKMGTNPFICHLHTLLVPGFPDLTTTTAPTTTTTMPTTATTPPTTAIPTTTTIPPTKTTTMPTTTTTPTTAAPTTAAPTTATPTTVAPTTAAPTTATPTTVAPTTATPTTQLQPRPLQPRQLLPQPLRPRPLRPRQLRPRPLLPRQLQPQQLLPHSNHSSSNHGSSNHGSSDHGSSDHGRSYHGSSNHGSSNHGSSNHGNSYHSSSNHSRSNHSSFYHSSSNHSSSNHSSSYHSHSDHSSSDHSSSNHSSSDHSISNHSSCCY</sequence>
<dbReference type="InterPro" id="IPR029070">
    <property type="entry name" value="Chitinase_insertion_sf"/>
</dbReference>
<dbReference type="SUPFAM" id="SSF51445">
    <property type="entry name" value="(Trans)glycosidases"/>
    <property type="match status" value="1"/>
</dbReference>
<feature type="compositionally biased region" description="Low complexity" evidence="3">
    <location>
        <begin position="551"/>
        <end position="602"/>
    </location>
</feature>
<evidence type="ECO:0000313" key="7">
    <source>
        <dbReference type="RefSeq" id="XP_029291758.1"/>
    </source>
</evidence>
<dbReference type="Proteomes" id="UP000504630">
    <property type="component" value="Chromosome 7"/>
</dbReference>
<organism evidence="6 7">
    <name type="scientific">Cottoperca gobio</name>
    <name type="common">Frogmouth</name>
    <name type="synonym">Aphritis gobio</name>
    <dbReference type="NCBI Taxonomy" id="56716"/>
    <lineage>
        <taxon>Eukaryota</taxon>
        <taxon>Metazoa</taxon>
        <taxon>Chordata</taxon>
        <taxon>Craniata</taxon>
        <taxon>Vertebrata</taxon>
        <taxon>Euteleostomi</taxon>
        <taxon>Actinopterygii</taxon>
        <taxon>Neopterygii</taxon>
        <taxon>Teleostei</taxon>
        <taxon>Neoteleostei</taxon>
        <taxon>Acanthomorphata</taxon>
        <taxon>Eupercaria</taxon>
        <taxon>Perciformes</taxon>
        <taxon>Notothenioidei</taxon>
        <taxon>Bovichtidae</taxon>
        <taxon>Cottoperca</taxon>
    </lineage>
</organism>
<dbReference type="GO" id="GO:0005576">
    <property type="term" value="C:extracellular region"/>
    <property type="evidence" value="ECO:0007669"/>
    <property type="project" value="TreeGrafter"/>
</dbReference>
<reference evidence="7" key="1">
    <citation type="submission" date="2025-08" db="UniProtKB">
        <authorList>
            <consortium name="RefSeq"/>
        </authorList>
    </citation>
    <scope>IDENTIFICATION</scope>
</reference>
<dbReference type="InterPro" id="IPR017853">
    <property type="entry name" value="GH"/>
</dbReference>
<feature type="domain" description="GH18" evidence="5">
    <location>
        <begin position="21"/>
        <end position="388"/>
    </location>
</feature>
<dbReference type="PROSITE" id="PS51910">
    <property type="entry name" value="GH18_2"/>
    <property type="match status" value="1"/>
</dbReference>
<dbReference type="InterPro" id="IPR050314">
    <property type="entry name" value="Glycosyl_Hydrlase_18"/>
</dbReference>
<feature type="signal peptide" evidence="4">
    <location>
        <begin position="1"/>
        <end position="20"/>
    </location>
</feature>
<dbReference type="Gene3D" id="3.20.20.80">
    <property type="entry name" value="Glycosidases"/>
    <property type="match status" value="1"/>
</dbReference>
<dbReference type="KEGG" id="cgob:115010968"/>